<dbReference type="RefSeq" id="WP_229525596.1">
    <property type="nucleotide sequence ID" value="NZ_JAFFQR010000105.1"/>
</dbReference>
<dbReference type="EMBL" id="JBHTNZ010000078">
    <property type="protein sequence ID" value="MFD1464165.1"/>
    <property type="molecule type" value="Genomic_DNA"/>
</dbReference>
<reference evidence="2" key="1">
    <citation type="journal article" date="2019" name="Int. J. Syst. Evol. Microbiol.">
        <title>The Global Catalogue of Microorganisms (GCM) 10K type strain sequencing project: providing services to taxonomists for standard genome sequencing and annotation.</title>
        <authorList>
            <consortium name="The Broad Institute Genomics Platform"/>
            <consortium name="The Broad Institute Genome Sequencing Center for Infectious Disease"/>
            <person name="Wu L."/>
            <person name="Ma J."/>
        </authorList>
    </citation>
    <scope>NUCLEOTIDE SEQUENCE [LARGE SCALE GENOMIC DNA]</scope>
    <source>
        <strain evidence="2">CCM 9147</strain>
    </source>
</reference>
<sequence length="346" mass="39434">MARKFHYYNVVITLNGTATTLYFSDFLEAVMNIDWPNRLRKIKFHPTALFHVKMPHHDLDQTCRVACVGKYRQSIKPYAGDINSDQASMIDKDIIEMVTLVTVPMVRTVLVEFNYFGVKVQDIEDYLNSFFPMDNPRKQWAVSFLPVDSELSLADIRRSNDIKSVTLKMNAEDEDFAATLLRSQNPSQSSSVFGGLMNLAGTINEETDAPIVELSFGKGRKRKVDLDSVEILRLIDLLQINENDSILSCKVKYKTPQSKKTQELELKNIGIKSDSVLEGDKANHGWEFIGDKILERYIEKGRQGSIAIRRMPYDEEANMPVLVPLPGEKYFVPIQQGQRDEDEQSA</sequence>
<name>A0ABW4DHK5_9BACL</name>
<evidence type="ECO:0000313" key="2">
    <source>
        <dbReference type="Proteomes" id="UP001597340"/>
    </source>
</evidence>
<protein>
    <submittedName>
        <fullName evidence="1">Uncharacterized protein</fullName>
    </submittedName>
</protein>
<organism evidence="1 2">
    <name type="scientific">Paenibacillus farraposensis</name>
    <dbReference type="NCBI Taxonomy" id="2807095"/>
    <lineage>
        <taxon>Bacteria</taxon>
        <taxon>Bacillati</taxon>
        <taxon>Bacillota</taxon>
        <taxon>Bacilli</taxon>
        <taxon>Bacillales</taxon>
        <taxon>Paenibacillaceae</taxon>
        <taxon>Paenibacillus</taxon>
    </lineage>
</organism>
<keyword evidence="2" id="KW-1185">Reference proteome</keyword>
<gene>
    <name evidence="1" type="ORF">ACFQ5D_23205</name>
</gene>
<comment type="caution">
    <text evidence="1">The sequence shown here is derived from an EMBL/GenBank/DDBJ whole genome shotgun (WGS) entry which is preliminary data.</text>
</comment>
<accession>A0ABW4DHK5</accession>
<evidence type="ECO:0000313" key="1">
    <source>
        <dbReference type="EMBL" id="MFD1464165.1"/>
    </source>
</evidence>
<dbReference type="Proteomes" id="UP001597340">
    <property type="component" value="Unassembled WGS sequence"/>
</dbReference>
<proteinExistence type="predicted"/>